<dbReference type="OrthoDB" id="7984201at2759"/>
<feature type="chain" id="PRO_5007893174" evidence="1">
    <location>
        <begin position="24"/>
        <end position="308"/>
    </location>
</feature>
<comment type="caution">
    <text evidence="2">The sequence shown here is derived from an EMBL/GenBank/DDBJ whole genome shotgun (WGS) entry which is preliminary data.</text>
</comment>
<keyword evidence="3" id="KW-1185">Reference proteome</keyword>
<dbReference type="InterPro" id="IPR017946">
    <property type="entry name" value="PLC-like_Pdiesterase_TIM-brl"/>
</dbReference>
<accession>A0A167UVH8</accession>
<evidence type="ECO:0000313" key="2">
    <source>
        <dbReference type="EMBL" id="OAA61948.1"/>
    </source>
</evidence>
<dbReference type="STRING" id="1081102.A0A167UVH8"/>
<organism evidence="2 3">
    <name type="scientific">Niveomyces insectorum RCEF 264</name>
    <dbReference type="NCBI Taxonomy" id="1081102"/>
    <lineage>
        <taxon>Eukaryota</taxon>
        <taxon>Fungi</taxon>
        <taxon>Dikarya</taxon>
        <taxon>Ascomycota</taxon>
        <taxon>Pezizomycotina</taxon>
        <taxon>Sordariomycetes</taxon>
        <taxon>Hypocreomycetidae</taxon>
        <taxon>Hypocreales</taxon>
        <taxon>Cordycipitaceae</taxon>
        <taxon>Niveomyces</taxon>
    </lineage>
</organism>
<dbReference type="AlphaFoldDB" id="A0A167UVH8"/>
<dbReference type="Proteomes" id="UP000076874">
    <property type="component" value="Unassembled WGS sequence"/>
</dbReference>
<dbReference type="GO" id="GO:0008081">
    <property type="term" value="F:phosphoric diester hydrolase activity"/>
    <property type="evidence" value="ECO:0007669"/>
    <property type="project" value="InterPro"/>
</dbReference>
<dbReference type="SUPFAM" id="SSF51695">
    <property type="entry name" value="PLC-like phosphodiesterases"/>
    <property type="match status" value="1"/>
</dbReference>
<reference evidence="2 3" key="1">
    <citation type="journal article" date="2016" name="Genome Biol. Evol.">
        <title>Divergent and convergent evolution of fungal pathogenicity.</title>
        <authorList>
            <person name="Shang Y."/>
            <person name="Xiao G."/>
            <person name="Zheng P."/>
            <person name="Cen K."/>
            <person name="Zhan S."/>
            <person name="Wang C."/>
        </authorList>
    </citation>
    <scope>NUCLEOTIDE SEQUENCE [LARGE SCALE GENOMIC DNA]</scope>
    <source>
        <strain evidence="2 3">RCEF 264</strain>
    </source>
</reference>
<evidence type="ECO:0000313" key="3">
    <source>
        <dbReference type="Proteomes" id="UP000076874"/>
    </source>
</evidence>
<gene>
    <name evidence="2" type="ORF">SPI_04807</name>
</gene>
<dbReference type="PANTHER" id="PTHR13593:SF146">
    <property type="entry name" value="PLC-LIKE PHOSPHODIESTERASE"/>
    <property type="match status" value="1"/>
</dbReference>
<protein>
    <submittedName>
        <fullName evidence="2">PLC-like phosphodiesterase, TIM beta/alpha-barrel domain protein</fullName>
    </submittedName>
</protein>
<keyword evidence="1" id="KW-0732">Signal</keyword>
<dbReference type="InterPro" id="IPR051057">
    <property type="entry name" value="PI-PLC_domain"/>
</dbReference>
<evidence type="ECO:0000256" key="1">
    <source>
        <dbReference type="SAM" id="SignalP"/>
    </source>
</evidence>
<dbReference type="GO" id="GO:0006629">
    <property type="term" value="P:lipid metabolic process"/>
    <property type="evidence" value="ECO:0007669"/>
    <property type="project" value="InterPro"/>
</dbReference>
<sequence length="308" mass="33396">MRLFRSHLLLVALLAGFAGPVLASASTSRPRQQQNCNGSPDLCSRRYSDVTFVGSHDSAFVGVLPTDNQFVSVARQLGLGVRFLQAQTHDEGGTIELCHTSCLEKDAGTLADYLAPVKTFLDANPDEVVSLLLTNEDTIPVAQFGSVFQAAGLDTYAYTPANTLALADWPTLGDLIASGKRLIVFMDYHANTVSVPYILDEFAYYYETPYDTTDPDFPQCTVDRPPGASADGRMGIVNHFLDYEIDLFGQKILVPDVLRANETNAASSITAQTNLCLAAYNRQPNVVLLDFISVGEGITAQSQLNNLS</sequence>
<feature type="signal peptide" evidence="1">
    <location>
        <begin position="1"/>
        <end position="23"/>
    </location>
</feature>
<name>A0A167UVH8_9HYPO</name>
<dbReference type="EMBL" id="AZHD01000007">
    <property type="protein sequence ID" value="OAA61948.1"/>
    <property type="molecule type" value="Genomic_DNA"/>
</dbReference>
<proteinExistence type="predicted"/>
<dbReference type="Pfam" id="PF26146">
    <property type="entry name" value="PI-PLC_X"/>
    <property type="match status" value="1"/>
</dbReference>
<dbReference type="PANTHER" id="PTHR13593">
    <property type="match status" value="1"/>
</dbReference>
<dbReference type="Gene3D" id="3.20.20.190">
    <property type="entry name" value="Phosphatidylinositol (PI) phosphodiesterase"/>
    <property type="match status" value="1"/>
</dbReference>